<keyword evidence="2" id="KW-1185">Reference proteome</keyword>
<organism evidence="1 2">
    <name type="scientific">Crepidotus variabilis</name>
    <dbReference type="NCBI Taxonomy" id="179855"/>
    <lineage>
        <taxon>Eukaryota</taxon>
        <taxon>Fungi</taxon>
        <taxon>Dikarya</taxon>
        <taxon>Basidiomycota</taxon>
        <taxon>Agaricomycotina</taxon>
        <taxon>Agaricomycetes</taxon>
        <taxon>Agaricomycetidae</taxon>
        <taxon>Agaricales</taxon>
        <taxon>Agaricineae</taxon>
        <taxon>Crepidotaceae</taxon>
        <taxon>Crepidotus</taxon>
    </lineage>
</organism>
<dbReference type="Proteomes" id="UP000807306">
    <property type="component" value="Unassembled WGS sequence"/>
</dbReference>
<reference evidence="1" key="1">
    <citation type="submission" date="2020-11" db="EMBL/GenBank/DDBJ databases">
        <authorList>
            <consortium name="DOE Joint Genome Institute"/>
            <person name="Ahrendt S."/>
            <person name="Riley R."/>
            <person name="Andreopoulos W."/>
            <person name="Labutti K."/>
            <person name="Pangilinan J."/>
            <person name="Ruiz-Duenas F.J."/>
            <person name="Barrasa J.M."/>
            <person name="Sanchez-Garcia M."/>
            <person name="Camarero S."/>
            <person name="Miyauchi S."/>
            <person name="Serrano A."/>
            <person name="Linde D."/>
            <person name="Babiker R."/>
            <person name="Drula E."/>
            <person name="Ayuso-Fernandez I."/>
            <person name="Pacheco R."/>
            <person name="Padilla G."/>
            <person name="Ferreira P."/>
            <person name="Barriuso J."/>
            <person name="Kellner H."/>
            <person name="Castanera R."/>
            <person name="Alfaro M."/>
            <person name="Ramirez L."/>
            <person name="Pisabarro A.G."/>
            <person name="Kuo A."/>
            <person name="Tritt A."/>
            <person name="Lipzen A."/>
            <person name="He G."/>
            <person name="Yan M."/>
            <person name="Ng V."/>
            <person name="Cullen D."/>
            <person name="Martin F."/>
            <person name="Rosso M.-N."/>
            <person name="Henrissat B."/>
            <person name="Hibbett D."/>
            <person name="Martinez A.T."/>
            <person name="Grigoriev I.V."/>
        </authorList>
    </citation>
    <scope>NUCLEOTIDE SEQUENCE</scope>
    <source>
        <strain evidence="1">CBS 506.95</strain>
    </source>
</reference>
<evidence type="ECO:0000313" key="1">
    <source>
        <dbReference type="EMBL" id="KAF9533936.1"/>
    </source>
</evidence>
<protein>
    <recommendedName>
        <fullName evidence="3">PARP catalytic domain-containing protein</fullName>
    </recommendedName>
</protein>
<comment type="caution">
    <text evidence="1">The sequence shown here is derived from an EMBL/GenBank/DDBJ whole genome shotgun (WGS) entry which is preliminary data.</text>
</comment>
<gene>
    <name evidence="1" type="ORF">CPB83DRAFT_416293</name>
</gene>
<dbReference type="PANTHER" id="PTHR31681:SF3">
    <property type="entry name" value="OS04G0690100 PROTEIN"/>
    <property type="match status" value="1"/>
</dbReference>
<dbReference type="AlphaFoldDB" id="A0A9P6EQ26"/>
<dbReference type="EMBL" id="MU157827">
    <property type="protein sequence ID" value="KAF9533936.1"/>
    <property type="molecule type" value="Genomic_DNA"/>
</dbReference>
<dbReference type="PANTHER" id="PTHR31681">
    <property type="entry name" value="C2H2-LIKE ZINC FINGER PROTEIN"/>
    <property type="match status" value="1"/>
</dbReference>
<accession>A0A9P6EQ26</accession>
<sequence length="307" mass="33865">MSSSSNQNCEFCHNKPKFPSSDYCSRTCRNNALCKECRRFPKFAGFDYCSRTCGVAAKGSTSPSVSKRASSFFNFGPKPAKASNPATQTRSVPPVYNSAVVKSVVPPPAPTVVRQSSQLLQLSSSDRRFQSVADQFKTSWRHPTPCPKVKYVYKIIFNNSMLAKYNAYKASVESRGNFAAAGRQEGNENRRWHGTHRECNLGDRGQTKLCSSKTCSLCSILRNSYDLNFWGKKTGFGSNNSKFKAMLLNLVVVGNGCKLTTDDTTLTAPPSGYDSVLAEVGSALNYDELVVYTNDAIRPSYLVMYEA</sequence>
<name>A0A9P6EQ26_9AGAR</name>
<evidence type="ECO:0000313" key="2">
    <source>
        <dbReference type="Proteomes" id="UP000807306"/>
    </source>
</evidence>
<dbReference type="SUPFAM" id="SSF56399">
    <property type="entry name" value="ADP-ribosylation"/>
    <property type="match status" value="1"/>
</dbReference>
<proteinExistence type="predicted"/>
<dbReference type="OrthoDB" id="9514740at2759"/>
<evidence type="ECO:0008006" key="3">
    <source>
        <dbReference type="Google" id="ProtNLM"/>
    </source>
</evidence>
<dbReference type="Gene3D" id="3.90.228.10">
    <property type="match status" value="2"/>
</dbReference>